<keyword evidence="2" id="KW-0472">Membrane</keyword>
<reference evidence="4" key="1">
    <citation type="submission" date="2016-11" db="EMBL/GenBank/DDBJ databases">
        <authorList>
            <person name="Varghese N."/>
            <person name="Submissions S."/>
        </authorList>
    </citation>
    <scope>NUCLEOTIDE SEQUENCE [LARGE SCALE GENOMIC DNA]</scope>
    <source>
        <strain evidence="4">DSM 29326</strain>
    </source>
</reference>
<dbReference type="AlphaFoldDB" id="A0A1M5EWC8"/>
<gene>
    <name evidence="3" type="ORF">SAMN05444339_11528</name>
</gene>
<evidence type="ECO:0000313" key="3">
    <source>
        <dbReference type="EMBL" id="SHF83479.1"/>
    </source>
</evidence>
<keyword evidence="2" id="KW-0812">Transmembrane</keyword>
<feature type="region of interest" description="Disordered" evidence="1">
    <location>
        <begin position="1"/>
        <end position="21"/>
    </location>
</feature>
<feature type="compositionally biased region" description="Polar residues" evidence="1">
    <location>
        <begin position="70"/>
        <end position="91"/>
    </location>
</feature>
<dbReference type="RefSeq" id="WP_143155515.1">
    <property type="nucleotide sequence ID" value="NZ_FQUE01000015.1"/>
</dbReference>
<dbReference type="Proteomes" id="UP000183987">
    <property type="component" value="Unassembled WGS sequence"/>
</dbReference>
<sequence>MKKSDETIISEEATGPAERHPCLLADFDERLAVARKQREKVLAERAAAAAASVEAPVPPVKKPGSPAWGTLTTQNMPRSETLSGPGATTSRPGPYRNPKSRVKDTQKDSQPIKRRWQWIIGATLVGILAGGLITLILFERRSTYEVGKVDIVSRAGPQPDVPWSPPLDPTIWETFILPDRSPGRAVPQTDMSTGKSTPSITTLRLPLDTSPTQTKVWSAQPLTPLVRLNMPDLAASPFGTDVDVVLSPVGELPSLVRAEPMQQSQNSVADGMPSVGPDSFAPTLVTWDVVLTAPHQDKPGQARPLFAEWPDHEMSYPALKWPARPDDFDCQECRTTTLPILPIHDQTVILFVSDTSSTQQKNTMMSRLSSLGLAQVKSHQIRLGASETNVRYFHDADAAAARAVARSAKARLVDLSELRPLPPVGTIELRLGPDRSDITSSIQFHADMKG</sequence>
<evidence type="ECO:0000313" key="4">
    <source>
        <dbReference type="Proteomes" id="UP000183987"/>
    </source>
</evidence>
<dbReference type="EMBL" id="FQUE01000015">
    <property type="protein sequence ID" value="SHF83479.1"/>
    <property type="molecule type" value="Genomic_DNA"/>
</dbReference>
<proteinExistence type="predicted"/>
<feature type="region of interest" description="Disordered" evidence="1">
    <location>
        <begin position="182"/>
        <end position="205"/>
    </location>
</feature>
<evidence type="ECO:0000256" key="2">
    <source>
        <dbReference type="SAM" id="Phobius"/>
    </source>
</evidence>
<keyword evidence="2" id="KW-1133">Transmembrane helix</keyword>
<protein>
    <submittedName>
        <fullName evidence="3">Uncharacterized protein</fullName>
    </submittedName>
</protein>
<feature type="compositionally biased region" description="Polar residues" evidence="1">
    <location>
        <begin position="189"/>
        <end position="202"/>
    </location>
</feature>
<organism evidence="3 4">
    <name type="scientific">Loktanella atrilutea</name>
    <dbReference type="NCBI Taxonomy" id="366533"/>
    <lineage>
        <taxon>Bacteria</taxon>
        <taxon>Pseudomonadati</taxon>
        <taxon>Pseudomonadota</taxon>
        <taxon>Alphaproteobacteria</taxon>
        <taxon>Rhodobacterales</taxon>
        <taxon>Roseobacteraceae</taxon>
        <taxon>Loktanella</taxon>
    </lineage>
</organism>
<accession>A0A1M5EWC8</accession>
<name>A0A1M5EWC8_LOKAT</name>
<feature type="region of interest" description="Disordered" evidence="1">
    <location>
        <begin position="47"/>
        <end position="109"/>
    </location>
</feature>
<feature type="transmembrane region" description="Helical" evidence="2">
    <location>
        <begin position="116"/>
        <end position="138"/>
    </location>
</feature>
<keyword evidence="4" id="KW-1185">Reference proteome</keyword>
<evidence type="ECO:0000256" key="1">
    <source>
        <dbReference type="SAM" id="MobiDB-lite"/>
    </source>
</evidence>